<accession>A0A1H1YL42</accession>
<name>A0A1H1YL42_9ACTN</name>
<reference evidence="1 2" key="1">
    <citation type="submission" date="2016-10" db="EMBL/GenBank/DDBJ databases">
        <authorList>
            <person name="de Groot N.N."/>
        </authorList>
    </citation>
    <scope>NUCLEOTIDE SEQUENCE [LARGE SCALE GENOMIC DNA]</scope>
    <source>
        <strain evidence="1 2">DSM 21800</strain>
    </source>
</reference>
<proteinExistence type="predicted"/>
<dbReference type="STRING" id="630515.SAMN04489812_4639"/>
<dbReference type="EMBL" id="LT629772">
    <property type="protein sequence ID" value="SDT22055.1"/>
    <property type="molecule type" value="Genomic_DNA"/>
</dbReference>
<evidence type="ECO:0008006" key="3">
    <source>
        <dbReference type="Google" id="ProtNLM"/>
    </source>
</evidence>
<evidence type="ECO:0000313" key="1">
    <source>
        <dbReference type="EMBL" id="SDT22055.1"/>
    </source>
</evidence>
<organism evidence="1 2">
    <name type="scientific">Microlunatus soli</name>
    <dbReference type="NCBI Taxonomy" id="630515"/>
    <lineage>
        <taxon>Bacteria</taxon>
        <taxon>Bacillati</taxon>
        <taxon>Actinomycetota</taxon>
        <taxon>Actinomycetes</taxon>
        <taxon>Propionibacteriales</taxon>
        <taxon>Propionibacteriaceae</taxon>
        <taxon>Microlunatus</taxon>
    </lineage>
</organism>
<sequence length="273" mass="30290">MFMRSRVQTITPAKAAELLEANTSNRPLSRSTVQSFAEAMKRGDWKVTHQGVAIDTNGVLVDGQHRLAAIVEADMPVELTVFTDVPADTFDVLDTGKKRNAADVLAIEGERSTLQLASMVRTVWLYDHRPDLSWSGGAAAVTNHQILATLEANPKLRDYVVLGEQLSQEVGMIKSAAGAVSYLLSRVNTQRKLQPWFDGIIDGAGLTRTDARLKFRNLMLNMARRQAGEVRRRRDTREHVGLYLTAFNAWAAGESVSRLRYATRDPMPVISKI</sequence>
<evidence type="ECO:0000313" key="2">
    <source>
        <dbReference type="Proteomes" id="UP000199103"/>
    </source>
</evidence>
<gene>
    <name evidence="1" type="ORF">SAMN04489812_4639</name>
</gene>
<keyword evidence="2" id="KW-1185">Reference proteome</keyword>
<protein>
    <recommendedName>
        <fullName evidence="3">ParB-like nuclease domain-containing protein</fullName>
    </recommendedName>
</protein>
<dbReference type="RefSeq" id="WP_197679824.1">
    <property type="nucleotide sequence ID" value="NZ_LT629772.1"/>
</dbReference>
<dbReference type="AlphaFoldDB" id="A0A1H1YL42"/>
<dbReference type="Proteomes" id="UP000199103">
    <property type="component" value="Chromosome I"/>
</dbReference>